<dbReference type="PRINTS" id="PR00126">
    <property type="entry name" value="ATPASEGAMMA"/>
</dbReference>
<dbReference type="PANTHER" id="PTHR11693:SF22">
    <property type="entry name" value="ATP SYNTHASE SUBUNIT GAMMA, MITOCHONDRIAL"/>
    <property type="match status" value="1"/>
</dbReference>
<comment type="subunit">
    <text evidence="10">F-type ATPases have 2 components, CF(1) - the catalytic core - and CF(0) - the membrane proton channel. CF(1) has five subunits: alpha(3), beta(3), gamma(1), delta(1), epsilon(1). CF(0) has three main subunits: a, b and c.</text>
</comment>
<evidence type="ECO:0000256" key="7">
    <source>
        <dbReference type="ARBA" id="ARBA00023136"/>
    </source>
</evidence>
<comment type="similarity">
    <text evidence="3 10">Belongs to the ATPase gamma chain family.</text>
</comment>
<evidence type="ECO:0000256" key="2">
    <source>
        <dbReference type="ARBA" id="ARBA00004170"/>
    </source>
</evidence>
<keyword evidence="7 10" id="KW-0472">Membrane</keyword>
<reference evidence="11 12" key="1">
    <citation type="journal article" date="2016" name="Nat. Commun.">
        <title>Thousands of microbial genomes shed light on interconnected biogeochemical processes in an aquifer system.</title>
        <authorList>
            <person name="Anantharaman K."/>
            <person name="Brown C.T."/>
            <person name="Hug L.A."/>
            <person name="Sharon I."/>
            <person name="Castelle C.J."/>
            <person name="Probst A.J."/>
            <person name="Thomas B.C."/>
            <person name="Singh A."/>
            <person name="Wilkins M.J."/>
            <person name="Karaoz U."/>
            <person name="Brodie E.L."/>
            <person name="Williams K.H."/>
            <person name="Hubbard S.S."/>
            <person name="Banfield J.F."/>
        </authorList>
    </citation>
    <scope>NUCLEOTIDE SEQUENCE [LARGE SCALE GENOMIC DNA]</scope>
</reference>
<organism evidence="11 12">
    <name type="scientific">Candidatus Woesebacteria bacterium RIFCSPLOWO2_01_FULL_39_10</name>
    <dbReference type="NCBI Taxonomy" id="1802516"/>
    <lineage>
        <taxon>Bacteria</taxon>
        <taxon>Candidatus Woeseibacteriota</taxon>
    </lineage>
</organism>
<dbReference type="HAMAP" id="MF_00815">
    <property type="entry name" value="ATP_synth_gamma_bact"/>
    <property type="match status" value="1"/>
</dbReference>
<dbReference type="EMBL" id="MGHC01000011">
    <property type="protein sequence ID" value="OGM60082.1"/>
    <property type="molecule type" value="Genomic_DNA"/>
</dbReference>
<dbReference type="GO" id="GO:0045259">
    <property type="term" value="C:proton-transporting ATP synthase complex"/>
    <property type="evidence" value="ECO:0007669"/>
    <property type="project" value="UniProtKB-KW"/>
</dbReference>
<keyword evidence="10" id="KW-1003">Cell membrane</keyword>
<dbReference type="Gene3D" id="1.10.287.80">
    <property type="entry name" value="ATP synthase, gamma subunit, helix hairpin domain"/>
    <property type="match status" value="2"/>
</dbReference>
<evidence type="ECO:0000256" key="9">
    <source>
        <dbReference type="ARBA" id="ARBA00023310"/>
    </source>
</evidence>
<protein>
    <recommendedName>
        <fullName evidence="10">ATP synthase gamma chain</fullName>
    </recommendedName>
    <alternativeName>
        <fullName evidence="10">ATP synthase F1 sector gamma subunit</fullName>
    </alternativeName>
    <alternativeName>
        <fullName evidence="10">F-ATPase gamma subunit</fullName>
    </alternativeName>
</protein>
<comment type="caution">
    <text evidence="11">The sequence shown here is derived from an EMBL/GenBank/DDBJ whole genome shotgun (WGS) entry which is preliminary data.</text>
</comment>
<comment type="subcellular location">
    <subcellularLocation>
        <location evidence="10">Cell membrane</location>
        <topology evidence="10">Peripheral membrane protein</topology>
    </subcellularLocation>
    <subcellularLocation>
        <location evidence="2">Membrane</location>
        <topology evidence="2">Peripheral membrane protein</topology>
    </subcellularLocation>
</comment>
<dbReference type="GO" id="GO:0005524">
    <property type="term" value="F:ATP binding"/>
    <property type="evidence" value="ECO:0007669"/>
    <property type="project" value="UniProtKB-UniRule"/>
</dbReference>
<dbReference type="Pfam" id="PF00231">
    <property type="entry name" value="ATP-synt"/>
    <property type="match status" value="1"/>
</dbReference>
<evidence type="ECO:0000256" key="1">
    <source>
        <dbReference type="ARBA" id="ARBA00003456"/>
    </source>
</evidence>
<dbReference type="InterPro" id="IPR035968">
    <property type="entry name" value="ATP_synth_F1_ATPase_gsu"/>
</dbReference>
<dbReference type="Proteomes" id="UP000179018">
    <property type="component" value="Unassembled WGS sequence"/>
</dbReference>
<comment type="function">
    <text evidence="1 10">Produces ATP from ADP in the presence of a proton gradient across the membrane. The gamma chain is believed to be important in regulating ATPase activity and the flow of protons through the CF(0) complex.</text>
</comment>
<evidence type="ECO:0000256" key="10">
    <source>
        <dbReference type="HAMAP-Rule" id="MF_00815"/>
    </source>
</evidence>
<evidence type="ECO:0000256" key="3">
    <source>
        <dbReference type="ARBA" id="ARBA00007681"/>
    </source>
</evidence>
<dbReference type="Gene3D" id="3.40.1380.10">
    <property type="match status" value="1"/>
</dbReference>
<dbReference type="STRING" id="1802516.A3A75_01615"/>
<dbReference type="NCBIfam" id="TIGR01146">
    <property type="entry name" value="ATPsyn_F1gamma"/>
    <property type="match status" value="1"/>
</dbReference>
<evidence type="ECO:0000256" key="8">
    <source>
        <dbReference type="ARBA" id="ARBA00023196"/>
    </source>
</evidence>
<dbReference type="CDD" id="cd12151">
    <property type="entry name" value="F1-ATPase_gamma"/>
    <property type="match status" value="1"/>
</dbReference>
<dbReference type="SUPFAM" id="SSF52943">
    <property type="entry name" value="ATP synthase (F1-ATPase), gamma subunit"/>
    <property type="match status" value="1"/>
</dbReference>
<dbReference type="GO" id="GO:0042777">
    <property type="term" value="P:proton motive force-driven plasma membrane ATP synthesis"/>
    <property type="evidence" value="ECO:0007669"/>
    <property type="project" value="UniProtKB-UniRule"/>
</dbReference>
<keyword evidence="8 10" id="KW-0139">CF(1)</keyword>
<keyword evidence="4 10" id="KW-0813">Transport</keyword>
<keyword evidence="6 10" id="KW-0406">Ion transport</keyword>
<dbReference type="PANTHER" id="PTHR11693">
    <property type="entry name" value="ATP SYNTHASE GAMMA CHAIN"/>
    <property type="match status" value="1"/>
</dbReference>
<evidence type="ECO:0000313" key="12">
    <source>
        <dbReference type="Proteomes" id="UP000179018"/>
    </source>
</evidence>
<evidence type="ECO:0000256" key="6">
    <source>
        <dbReference type="ARBA" id="ARBA00023065"/>
    </source>
</evidence>
<dbReference type="GO" id="GO:0005886">
    <property type="term" value="C:plasma membrane"/>
    <property type="evidence" value="ECO:0007669"/>
    <property type="project" value="UniProtKB-SubCell"/>
</dbReference>
<sequence length="290" mass="32189">MSSVRQFRKKIKSAKNIAKLTRAMQFVAASKMKKAQEQAAGGKDYVNGLISLSYLLSNYLDPKLHPLLQSGSEEGKVIIVLVAPEKGLCGSLVTNLSKKLILAVEAIGKQRIEFITVGKKANQVIRRIGGEIIAEFTLGLSSPKYETVPPIANLIEERFRDGLASRVVFIFSEFVNTLNQVPTERTLLPLKPTYDDTREEPNNKDYLFEPSAKEVVEPFLEMYLEVEIYQILQESYAAEQSARMVAMKNATDNAQSLIGDLSLEYNKVRQSIITAEILDIGNAVGMLSNA</sequence>
<keyword evidence="9 10" id="KW-0066">ATP synthesis</keyword>
<evidence type="ECO:0000313" key="11">
    <source>
        <dbReference type="EMBL" id="OGM60082.1"/>
    </source>
</evidence>
<evidence type="ECO:0000256" key="4">
    <source>
        <dbReference type="ARBA" id="ARBA00022448"/>
    </source>
</evidence>
<proteinExistence type="inferred from homology"/>
<dbReference type="AlphaFoldDB" id="A0A1F8B7R1"/>
<evidence type="ECO:0000256" key="5">
    <source>
        <dbReference type="ARBA" id="ARBA00022781"/>
    </source>
</evidence>
<dbReference type="InterPro" id="IPR000131">
    <property type="entry name" value="ATP_synth_F1_gsu"/>
</dbReference>
<dbReference type="GO" id="GO:0046933">
    <property type="term" value="F:proton-transporting ATP synthase activity, rotational mechanism"/>
    <property type="evidence" value="ECO:0007669"/>
    <property type="project" value="UniProtKB-UniRule"/>
</dbReference>
<name>A0A1F8B7R1_9BACT</name>
<keyword evidence="5 10" id="KW-0375">Hydrogen ion transport</keyword>
<gene>
    <name evidence="10" type="primary">atpG</name>
    <name evidence="11" type="ORF">A3A75_01615</name>
</gene>
<accession>A0A1F8B7R1</accession>